<evidence type="ECO:0000313" key="3">
    <source>
        <dbReference type="Proteomes" id="UP000726136"/>
    </source>
</evidence>
<gene>
    <name evidence="2" type="ORF">EAY46_13650</name>
</gene>
<dbReference type="EMBL" id="RDPI01000016">
    <property type="protein sequence ID" value="MBF4374115.1"/>
    <property type="molecule type" value="Genomic_DNA"/>
</dbReference>
<keyword evidence="1" id="KW-0732">Signal</keyword>
<dbReference type="InterPro" id="IPR010927">
    <property type="entry name" value="T4SS_TraH"/>
</dbReference>
<evidence type="ECO:0000313" key="2">
    <source>
        <dbReference type="EMBL" id="MBF4374115.1"/>
    </source>
</evidence>
<reference evidence="2 3" key="1">
    <citation type="journal article" date="2021" name="PeerJ">
        <title>Analysis of 44 Vibrio anguillarum genomes reveals high genetic diversity.</title>
        <authorList>
            <person name="Hansen M.J."/>
            <person name="Dalsgaard I."/>
        </authorList>
    </citation>
    <scope>NUCLEOTIDE SEQUENCE [LARGE SCALE GENOMIC DNA]</scope>
    <source>
        <strain evidence="2 3">040915-1/1B</strain>
    </source>
</reference>
<comment type="caution">
    <text evidence="2">The sequence shown here is derived from an EMBL/GenBank/DDBJ whole genome shotgun (WGS) entry which is preliminary data.</text>
</comment>
<dbReference type="RefSeq" id="WP_194663721.1">
    <property type="nucleotide sequence ID" value="NZ_RDPI01000016.1"/>
</dbReference>
<dbReference type="Pfam" id="PF06122">
    <property type="entry name" value="TraH"/>
    <property type="match status" value="1"/>
</dbReference>
<name>A0ABR9Z6M9_VIBAN</name>
<evidence type="ECO:0008006" key="4">
    <source>
        <dbReference type="Google" id="ProtNLM"/>
    </source>
</evidence>
<protein>
    <recommendedName>
        <fullName evidence="4">Conjugal transfer protein TraH</fullName>
    </recommendedName>
</protein>
<feature type="signal peptide" evidence="1">
    <location>
        <begin position="1"/>
        <end position="20"/>
    </location>
</feature>
<dbReference type="Proteomes" id="UP000726136">
    <property type="component" value="Unassembled WGS sequence"/>
</dbReference>
<keyword evidence="3" id="KW-1185">Reference proteome</keyword>
<proteinExistence type="predicted"/>
<feature type="chain" id="PRO_5045126000" description="Conjugal transfer protein TraH" evidence="1">
    <location>
        <begin position="21"/>
        <end position="454"/>
    </location>
</feature>
<evidence type="ECO:0000256" key="1">
    <source>
        <dbReference type="SAM" id="SignalP"/>
    </source>
</evidence>
<sequence>MKLKNITLFMMIAVSAPSFAGGWVEDWVDNAVYSGADSFQGRERTFLSGGNFALRNKVKTDYPITISPPRFSAGCGGIDGFMGGFAFLDADYLGDKLQSMITVAPYIAIDMALKSMSKEMSDTLKNAEQIINALNGIQINECQAMKPVVSMAFGEGTGQDVVDTWGEMLNTQAITDNTTRFWNEFNKDTNANDGRAPSGSDLTKEIAQCPANVTNLFKEGSLIKNVSKATGMDSYADLIRGYLGDVQIKYDTVVQGISVESCPNNANSIEGFLYGTGQEKLENGTCKAIGKSLYDSIYDTLGVISDSIKDPDAVLPTNAQDLIKRSQLPIVPMLNAGLQLGAADHIKASIAEVVALNYASMATRDFYQNTYESLRRLQQTLKNPSDEGKRCNFQVYVQPAELAKDLLKEARDFKKQIDSELIARINVINQNQQFVEQFLRLKKEAASTVTNIKE</sequence>
<organism evidence="2 3">
    <name type="scientific">Vibrio anguillarum</name>
    <name type="common">Listonella anguillarum</name>
    <dbReference type="NCBI Taxonomy" id="55601"/>
    <lineage>
        <taxon>Bacteria</taxon>
        <taxon>Pseudomonadati</taxon>
        <taxon>Pseudomonadota</taxon>
        <taxon>Gammaproteobacteria</taxon>
        <taxon>Vibrionales</taxon>
        <taxon>Vibrionaceae</taxon>
        <taxon>Vibrio</taxon>
    </lineage>
</organism>
<accession>A0ABR9Z6M9</accession>